<evidence type="ECO:0000256" key="2">
    <source>
        <dbReference type="ARBA" id="ARBA00022448"/>
    </source>
</evidence>
<evidence type="ECO:0000256" key="5">
    <source>
        <dbReference type="ARBA" id="ARBA00023136"/>
    </source>
</evidence>
<dbReference type="Proteomes" id="UP000198802">
    <property type="component" value="Unassembled WGS sequence"/>
</dbReference>
<gene>
    <name evidence="8" type="ORF">Ga0074812_15620</name>
</gene>
<dbReference type="SUPFAM" id="SSF103473">
    <property type="entry name" value="MFS general substrate transporter"/>
    <property type="match status" value="1"/>
</dbReference>
<name>A0A0S4R0P5_9ACTN</name>
<evidence type="ECO:0000256" key="4">
    <source>
        <dbReference type="ARBA" id="ARBA00022989"/>
    </source>
</evidence>
<dbReference type="GO" id="GO:0022857">
    <property type="term" value="F:transmembrane transporter activity"/>
    <property type="evidence" value="ECO:0007669"/>
    <property type="project" value="InterPro"/>
</dbReference>
<dbReference type="InterPro" id="IPR020846">
    <property type="entry name" value="MFS_dom"/>
</dbReference>
<dbReference type="PANTHER" id="PTHR42718:SF9">
    <property type="entry name" value="MAJOR FACILITATOR SUPERFAMILY MULTIDRUG TRANSPORTER MFSC"/>
    <property type="match status" value="1"/>
</dbReference>
<dbReference type="AlphaFoldDB" id="A0A0S4R0P5"/>
<evidence type="ECO:0000313" key="8">
    <source>
        <dbReference type="EMBL" id="CUU61108.1"/>
    </source>
</evidence>
<feature type="transmembrane region" description="Helical" evidence="6">
    <location>
        <begin position="90"/>
        <end position="109"/>
    </location>
</feature>
<keyword evidence="4 6" id="KW-1133">Transmembrane helix</keyword>
<feature type="transmembrane region" description="Helical" evidence="6">
    <location>
        <begin position="146"/>
        <end position="166"/>
    </location>
</feature>
<feature type="transmembrane region" description="Helical" evidence="6">
    <location>
        <begin position="206"/>
        <end position="227"/>
    </location>
</feature>
<feature type="transmembrane region" description="Helical" evidence="6">
    <location>
        <begin position="178"/>
        <end position="200"/>
    </location>
</feature>
<feature type="transmembrane region" description="Helical" evidence="6">
    <location>
        <begin position="380"/>
        <end position="398"/>
    </location>
</feature>
<evidence type="ECO:0000256" key="6">
    <source>
        <dbReference type="SAM" id="Phobius"/>
    </source>
</evidence>
<keyword evidence="5 6" id="KW-0472">Membrane</keyword>
<dbReference type="EMBL" id="FAOZ01000056">
    <property type="protein sequence ID" value="CUU61108.1"/>
    <property type="molecule type" value="Genomic_DNA"/>
</dbReference>
<dbReference type="InterPro" id="IPR036259">
    <property type="entry name" value="MFS_trans_sf"/>
</dbReference>
<dbReference type="PANTHER" id="PTHR42718">
    <property type="entry name" value="MAJOR FACILITATOR SUPERFAMILY MULTIDRUG TRANSPORTER MFSC"/>
    <property type="match status" value="1"/>
</dbReference>
<proteinExistence type="predicted"/>
<sequence>MGVARHMHNARHLRSALVMHSAHLRTSTASMVRVIRTELVPVSTPASTPPVGRGVVGVLAGAGIMVSLMQTLVIPLIPRLPELLDTSVSNTSWVITATLLTSAVATPLLGRLGDLYGKRRLMLVALLSVSAGSLVCALSSSLAPVIVGRVLQGLGISLIPLGMSIMRDVLPPERLGRAVALMSSSLGVGGALGLPLSAVIAQHLGWHALFWFAAALSALVAVLIARVVPESPVRVRQRFDAKGAVGLSVGLVALLLAISKGAEWGWTSATVLCLFVGSLTVLVLWGAWELRAPSPIVDLRTSSRRPVLMTNLATIVVGFAMYSTSLLGPQMLQLPTATGYGQGLSMLDAGLLMAPGGLAMMTVSPLAARLAQARGPRTCLLLGTMIICFGNVLAQLLIGTAWGVTLFGIVNSAGVGFAYAATPTLIMRSVPRSATAAANGLNSLARSLGTSTSSTVVGLVLGQMTIKIGATAVPAENGIRVCLAICAGSAALAALVELAIPRLQAPVLQVPVPTAAPASASAAAPVAAPAPITR</sequence>
<feature type="transmembrane region" description="Helical" evidence="6">
    <location>
        <begin position="308"/>
        <end position="329"/>
    </location>
</feature>
<feature type="transmembrane region" description="Helical" evidence="6">
    <location>
        <begin position="121"/>
        <end position="140"/>
    </location>
</feature>
<keyword evidence="9" id="KW-1185">Reference proteome</keyword>
<comment type="subcellular location">
    <subcellularLocation>
        <location evidence="1">Cell membrane</location>
        <topology evidence="1">Multi-pass membrane protein</topology>
    </subcellularLocation>
</comment>
<reference evidence="9" key="1">
    <citation type="submission" date="2015-11" db="EMBL/GenBank/DDBJ databases">
        <authorList>
            <person name="Varghese N."/>
        </authorList>
    </citation>
    <scope>NUCLEOTIDE SEQUENCE [LARGE SCALE GENOMIC DNA]</scope>
    <source>
        <strain evidence="9">DSM 45899</strain>
    </source>
</reference>
<feature type="transmembrane region" description="Helical" evidence="6">
    <location>
        <begin position="349"/>
        <end position="368"/>
    </location>
</feature>
<dbReference type="GO" id="GO:0005886">
    <property type="term" value="C:plasma membrane"/>
    <property type="evidence" value="ECO:0007669"/>
    <property type="project" value="UniProtKB-SubCell"/>
</dbReference>
<evidence type="ECO:0000313" key="9">
    <source>
        <dbReference type="Proteomes" id="UP000198802"/>
    </source>
</evidence>
<feature type="transmembrane region" description="Helical" evidence="6">
    <location>
        <begin position="55"/>
        <end position="78"/>
    </location>
</feature>
<keyword evidence="3 6" id="KW-0812">Transmembrane</keyword>
<dbReference type="Pfam" id="PF07690">
    <property type="entry name" value="MFS_1"/>
    <property type="match status" value="1"/>
</dbReference>
<dbReference type="PROSITE" id="PS50850">
    <property type="entry name" value="MFS"/>
    <property type="match status" value="1"/>
</dbReference>
<feature type="domain" description="Major facilitator superfamily (MFS) profile" evidence="7">
    <location>
        <begin position="55"/>
        <end position="505"/>
    </location>
</feature>
<evidence type="ECO:0000259" key="7">
    <source>
        <dbReference type="PROSITE" id="PS50850"/>
    </source>
</evidence>
<feature type="transmembrane region" description="Helical" evidence="6">
    <location>
        <begin position="264"/>
        <end position="288"/>
    </location>
</feature>
<evidence type="ECO:0000256" key="3">
    <source>
        <dbReference type="ARBA" id="ARBA00022692"/>
    </source>
</evidence>
<dbReference type="InterPro" id="IPR011701">
    <property type="entry name" value="MFS"/>
</dbReference>
<protein>
    <submittedName>
        <fullName evidence="8">Drug resistance transporter, EmrB/QacA subfamily</fullName>
    </submittedName>
</protein>
<feature type="transmembrane region" description="Helical" evidence="6">
    <location>
        <begin position="404"/>
        <end position="422"/>
    </location>
</feature>
<keyword evidence="2" id="KW-0813">Transport</keyword>
<organism evidence="8 9">
    <name type="scientific">Parafrankia irregularis</name>
    <dbReference type="NCBI Taxonomy" id="795642"/>
    <lineage>
        <taxon>Bacteria</taxon>
        <taxon>Bacillati</taxon>
        <taxon>Actinomycetota</taxon>
        <taxon>Actinomycetes</taxon>
        <taxon>Frankiales</taxon>
        <taxon>Frankiaceae</taxon>
        <taxon>Parafrankia</taxon>
    </lineage>
</organism>
<feature type="transmembrane region" description="Helical" evidence="6">
    <location>
        <begin position="239"/>
        <end position="258"/>
    </location>
</feature>
<accession>A0A0S4R0P5</accession>
<evidence type="ECO:0000256" key="1">
    <source>
        <dbReference type="ARBA" id="ARBA00004651"/>
    </source>
</evidence>
<dbReference type="Gene3D" id="1.20.1720.10">
    <property type="entry name" value="Multidrug resistance protein D"/>
    <property type="match status" value="1"/>
</dbReference>
<dbReference type="CDD" id="cd17504">
    <property type="entry name" value="MFS_MMR_MDR_like"/>
    <property type="match status" value="1"/>
</dbReference>
<dbReference type="Gene3D" id="1.20.1250.20">
    <property type="entry name" value="MFS general substrate transporter like domains"/>
    <property type="match status" value="1"/>
</dbReference>